<accession>A0A7J5XHH7</accession>
<protein>
    <submittedName>
        <fullName evidence="1">Uncharacterized protein</fullName>
    </submittedName>
</protein>
<comment type="caution">
    <text evidence="1">The sequence shown here is derived from an EMBL/GenBank/DDBJ whole genome shotgun (WGS) entry which is preliminary data.</text>
</comment>
<gene>
    <name evidence="1" type="ORF">F7725_028841</name>
</gene>
<name>A0A7J5XHH7_DISMA</name>
<reference evidence="1 2" key="1">
    <citation type="submission" date="2020-03" db="EMBL/GenBank/DDBJ databases">
        <title>Dissostichus mawsoni Genome sequencing and assembly.</title>
        <authorList>
            <person name="Park H."/>
        </authorList>
    </citation>
    <scope>NUCLEOTIDE SEQUENCE [LARGE SCALE GENOMIC DNA]</scope>
    <source>
        <strain evidence="1">DM0001</strain>
        <tissue evidence="1">Muscle</tissue>
    </source>
</reference>
<proteinExistence type="predicted"/>
<dbReference type="Proteomes" id="UP000518266">
    <property type="component" value="Unassembled WGS sequence"/>
</dbReference>
<dbReference type="AlphaFoldDB" id="A0A7J5XHH7"/>
<evidence type="ECO:0000313" key="2">
    <source>
        <dbReference type="Proteomes" id="UP000518266"/>
    </source>
</evidence>
<dbReference type="EMBL" id="JAAKFY010000024">
    <property type="protein sequence ID" value="KAF3836283.1"/>
    <property type="molecule type" value="Genomic_DNA"/>
</dbReference>
<organism evidence="1 2">
    <name type="scientific">Dissostichus mawsoni</name>
    <name type="common">Antarctic cod</name>
    <dbReference type="NCBI Taxonomy" id="36200"/>
    <lineage>
        <taxon>Eukaryota</taxon>
        <taxon>Metazoa</taxon>
        <taxon>Chordata</taxon>
        <taxon>Craniata</taxon>
        <taxon>Vertebrata</taxon>
        <taxon>Euteleostomi</taxon>
        <taxon>Actinopterygii</taxon>
        <taxon>Neopterygii</taxon>
        <taxon>Teleostei</taxon>
        <taxon>Neoteleostei</taxon>
        <taxon>Acanthomorphata</taxon>
        <taxon>Eupercaria</taxon>
        <taxon>Perciformes</taxon>
        <taxon>Notothenioidei</taxon>
        <taxon>Nototheniidae</taxon>
        <taxon>Dissostichus</taxon>
    </lineage>
</organism>
<keyword evidence="2" id="KW-1185">Reference proteome</keyword>
<sequence>MVYHLKMAKEVMEVFPKHQQWPWTTKKEMAHQRKVLAMEILTASVFDKEVKLCHVRWHNHPAQCHITPTLTGVVRLSTMDRDRVIVWKLYRCDDQPQCKIRQA</sequence>
<dbReference type="OrthoDB" id="413122at2759"/>
<evidence type="ECO:0000313" key="1">
    <source>
        <dbReference type="EMBL" id="KAF3836283.1"/>
    </source>
</evidence>